<reference evidence="3" key="1">
    <citation type="journal article" date="2019" name="bioRxiv">
        <title>Genomics, evolutionary history and diagnostics of the Alternaria alternata species group including apple and Asian pear pathotypes.</title>
        <authorList>
            <person name="Armitage A.D."/>
            <person name="Cockerton H.M."/>
            <person name="Sreenivasaprasad S."/>
            <person name="Woodhall J.W."/>
            <person name="Lane C.R."/>
            <person name="Harrison R.J."/>
            <person name="Clarkson J.P."/>
        </authorList>
    </citation>
    <scope>NUCLEOTIDE SEQUENCE [LARGE SCALE GENOMIC DNA]</scope>
    <source>
        <strain evidence="3">FERA 1082</strain>
    </source>
</reference>
<protein>
    <submittedName>
        <fullName evidence="2">Uncharacterized protein</fullName>
    </submittedName>
</protein>
<dbReference type="Proteomes" id="UP000292402">
    <property type="component" value="Unassembled WGS sequence"/>
</dbReference>
<evidence type="ECO:0000313" key="3">
    <source>
        <dbReference type="Proteomes" id="UP000292402"/>
    </source>
</evidence>
<sequence length="90" mass="9681">MSAQPVSALRRLIERGKPNSPPPSTSNAPTVGDANSVIRNVVPMDAMAGIPADLVDERDFEGLDGNRVPQLEPTARGGPHSWVYRHGWPV</sequence>
<dbReference type="AlphaFoldDB" id="A0A4Q4M3E4"/>
<evidence type="ECO:0000313" key="2">
    <source>
        <dbReference type="EMBL" id="RYN35598.1"/>
    </source>
</evidence>
<proteinExistence type="predicted"/>
<name>A0A4Q4M3E4_9PLEO</name>
<feature type="region of interest" description="Disordered" evidence="1">
    <location>
        <begin position="1"/>
        <end position="34"/>
    </location>
</feature>
<comment type="caution">
    <text evidence="2">The sequence shown here is derived from an EMBL/GenBank/DDBJ whole genome shotgun (WGS) entry which is preliminary data.</text>
</comment>
<evidence type="ECO:0000256" key="1">
    <source>
        <dbReference type="SAM" id="MobiDB-lite"/>
    </source>
</evidence>
<gene>
    <name evidence="2" type="ORF">AA0114_g11732</name>
</gene>
<organism evidence="2 3">
    <name type="scientific">Alternaria tenuissima</name>
    <dbReference type="NCBI Taxonomy" id="119927"/>
    <lineage>
        <taxon>Eukaryota</taxon>
        <taxon>Fungi</taxon>
        <taxon>Dikarya</taxon>
        <taxon>Ascomycota</taxon>
        <taxon>Pezizomycotina</taxon>
        <taxon>Dothideomycetes</taxon>
        <taxon>Pleosporomycetidae</taxon>
        <taxon>Pleosporales</taxon>
        <taxon>Pleosporineae</taxon>
        <taxon>Pleosporaceae</taxon>
        <taxon>Alternaria</taxon>
        <taxon>Alternaria sect. Alternaria</taxon>
        <taxon>Alternaria alternata complex</taxon>
    </lineage>
</organism>
<accession>A0A4Q4M3E4</accession>
<dbReference type="EMBL" id="PDXA01000065">
    <property type="protein sequence ID" value="RYN35598.1"/>
    <property type="molecule type" value="Genomic_DNA"/>
</dbReference>